<dbReference type="InterPro" id="IPR013752">
    <property type="entry name" value="KPA_reductase"/>
</dbReference>
<dbReference type="Pfam" id="PF02558">
    <property type="entry name" value="ApbA"/>
    <property type="match status" value="1"/>
</dbReference>
<evidence type="ECO:0000259" key="2">
    <source>
        <dbReference type="Pfam" id="PF08546"/>
    </source>
</evidence>
<protein>
    <recommendedName>
        <fullName evidence="5">Ketopantoate reductase</fullName>
    </recommendedName>
</protein>
<dbReference type="FunFam" id="1.10.1040.10:FF:000017">
    <property type="entry name" value="2-dehydropantoate 2-reductase"/>
    <property type="match status" value="1"/>
</dbReference>
<gene>
    <name evidence="3" type="ORF">O181_109466</name>
</gene>
<dbReference type="Proteomes" id="UP000765509">
    <property type="component" value="Unassembled WGS sequence"/>
</dbReference>
<keyword evidence="4" id="KW-1185">Reference proteome</keyword>
<proteinExistence type="predicted"/>
<accession>A0A9Q3PQX5</accession>
<feature type="domain" description="Ketopantoate reductase C-terminal" evidence="2">
    <location>
        <begin position="209"/>
        <end position="337"/>
    </location>
</feature>
<dbReference type="InterPro" id="IPR051402">
    <property type="entry name" value="KPR-Related"/>
</dbReference>
<sequence length="356" mass="39843">GTGAIGSFYGSRLHQPKNQVFVSFICRSNYSQVSKFGLKFETHTFGSYHLIPHQVFNSIQSAASQGPTGSQRGWDFIILCTKALPDQVDDSELLSPLFSNTTSSVVSPTLLLIQNGLGFEDLHRRRYPHVPLLSAVTVVNAEQLEPGLIRQNRWTRISIGPYVDFDYLHPTKPSTQTQLASICNEKINILVTLFKQGNILDAMAYSQRDLQLLRWHKLAINASMNPSSVLSGGLTNPQMVSDPILRTHLIGCMNEIFNATFKIFDISSFPSHFATIDQILRSIERAKDGSGAIKPSMLVDWEHHKPLELEVILGIPIKIATRAGARMDRLQSMHAFLINLQATRKRNPDRRLLAKV</sequence>
<dbReference type="FunFam" id="3.40.50.720:FF:000609">
    <property type="entry name" value="2-dehydropantoate 2-reductase"/>
    <property type="match status" value="1"/>
</dbReference>
<dbReference type="GO" id="GO:0005737">
    <property type="term" value="C:cytoplasm"/>
    <property type="evidence" value="ECO:0007669"/>
    <property type="project" value="TreeGrafter"/>
</dbReference>
<dbReference type="SUPFAM" id="SSF48179">
    <property type="entry name" value="6-phosphogluconate dehydrogenase C-terminal domain-like"/>
    <property type="match status" value="1"/>
</dbReference>
<dbReference type="InterPro" id="IPR013332">
    <property type="entry name" value="KPR_N"/>
</dbReference>
<name>A0A9Q3PQX5_9BASI</name>
<dbReference type="PANTHER" id="PTHR21708:SF26">
    <property type="entry name" value="2-DEHYDROPANTOATE 2-REDUCTASE"/>
    <property type="match status" value="1"/>
</dbReference>
<dbReference type="AlphaFoldDB" id="A0A9Q3PQX5"/>
<reference evidence="3" key="1">
    <citation type="submission" date="2021-03" db="EMBL/GenBank/DDBJ databases">
        <title>Draft genome sequence of rust myrtle Austropuccinia psidii MF-1, a brazilian biotype.</title>
        <authorList>
            <person name="Quecine M.C."/>
            <person name="Pachon D.M.R."/>
            <person name="Bonatelli M.L."/>
            <person name="Correr F.H."/>
            <person name="Franceschini L.M."/>
            <person name="Leite T.F."/>
            <person name="Margarido G.R.A."/>
            <person name="Almeida C.A."/>
            <person name="Ferrarezi J.A."/>
            <person name="Labate C.A."/>
        </authorList>
    </citation>
    <scope>NUCLEOTIDE SEQUENCE</scope>
    <source>
        <strain evidence="3">MF-1</strain>
    </source>
</reference>
<dbReference type="PANTHER" id="PTHR21708">
    <property type="entry name" value="PROBABLE 2-DEHYDROPANTOATE 2-REDUCTASE"/>
    <property type="match status" value="1"/>
</dbReference>
<dbReference type="InterPro" id="IPR013328">
    <property type="entry name" value="6PGD_dom2"/>
</dbReference>
<evidence type="ECO:0008006" key="5">
    <source>
        <dbReference type="Google" id="ProtNLM"/>
    </source>
</evidence>
<evidence type="ECO:0000313" key="4">
    <source>
        <dbReference type="Proteomes" id="UP000765509"/>
    </source>
</evidence>
<evidence type="ECO:0000313" key="3">
    <source>
        <dbReference type="EMBL" id="MBW0569751.1"/>
    </source>
</evidence>
<dbReference type="InterPro" id="IPR008927">
    <property type="entry name" value="6-PGluconate_DH-like_C_sf"/>
</dbReference>
<dbReference type="OrthoDB" id="3609at2759"/>
<feature type="domain" description="Ketopantoate reductase N-terminal" evidence="1">
    <location>
        <begin position="1"/>
        <end position="162"/>
    </location>
</feature>
<dbReference type="Gene3D" id="1.10.1040.10">
    <property type="entry name" value="N-(1-d-carboxylethyl)-l-norvaline Dehydrogenase, domain 2"/>
    <property type="match status" value="1"/>
</dbReference>
<organism evidence="3 4">
    <name type="scientific">Austropuccinia psidii MF-1</name>
    <dbReference type="NCBI Taxonomy" id="1389203"/>
    <lineage>
        <taxon>Eukaryota</taxon>
        <taxon>Fungi</taxon>
        <taxon>Dikarya</taxon>
        <taxon>Basidiomycota</taxon>
        <taxon>Pucciniomycotina</taxon>
        <taxon>Pucciniomycetes</taxon>
        <taxon>Pucciniales</taxon>
        <taxon>Sphaerophragmiaceae</taxon>
        <taxon>Austropuccinia</taxon>
    </lineage>
</organism>
<feature type="non-terminal residue" evidence="3">
    <location>
        <position position="356"/>
    </location>
</feature>
<comment type="caution">
    <text evidence="3">The sequence shown here is derived from an EMBL/GenBank/DDBJ whole genome shotgun (WGS) entry which is preliminary data.</text>
</comment>
<dbReference type="Gene3D" id="3.40.50.720">
    <property type="entry name" value="NAD(P)-binding Rossmann-like Domain"/>
    <property type="match status" value="1"/>
</dbReference>
<dbReference type="EMBL" id="AVOT02084961">
    <property type="protein sequence ID" value="MBW0569751.1"/>
    <property type="molecule type" value="Genomic_DNA"/>
</dbReference>
<evidence type="ECO:0000259" key="1">
    <source>
        <dbReference type="Pfam" id="PF02558"/>
    </source>
</evidence>
<dbReference type="Pfam" id="PF08546">
    <property type="entry name" value="ApbA_C"/>
    <property type="match status" value="1"/>
</dbReference>